<protein>
    <recommendedName>
        <fullName evidence="2">Dermonecrotic toxin N-terminal domain-containing protein</fullName>
    </recommendedName>
</protein>
<dbReference type="Pfam" id="PF20178">
    <property type="entry name" value="ToxA_N"/>
    <property type="match status" value="1"/>
</dbReference>
<feature type="compositionally biased region" description="Polar residues" evidence="1">
    <location>
        <begin position="969"/>
        <end position="980"/>
    </location>
</feature>
<dbReference type="RefSeq" id="WP_101220532.1">
    <property type="nucleotide sequence ID" value="NZ_KZ478003.1"/>
</dbReference>
<evidence type="ECO:0000313" key="3">
    <source>
        <dbReference type="EMBL" id="PKH18617.1"/>
    </source>
</evidence>
<organism evidence="3 4">
    <name type="scientific">Pseudomonas fluorescens</name>
    <dbReference type="NCBI Taxonomy" id="294"/>
    <lineage>
        <taxon>Bacteria</taxon>
        <taxon>Pseudomonadati</taxon>
        <taxon>Pseudomonadota</taxon>
        <taxon>Gammaproteobacteria</taxon>
        <taxon>Pseudomonadales</taxon>
        <taxon>Pseudomonadaceae</taxon>
        <taxon>Pseudomonas</taxon>
    </lineage>
</organism>
<evidence type="ECO:0000256" key="1">
    <source>
        <dbReference type="SAM" id="MobiDB-lite"/>
    </source>
</evidence>
<proteinExistence type="predicted"/>
<dbReference type="Proteomes" id="UP000233564">
    <property type="component" value="Unassembled WGS sequence"/>
</dbReference>
<sequence length="980" mass="109579">MQPSPSNAPPTDSASMAGAVSVVFADRPNLESVVLKTLAATIDEKYPGLALNLSRTQLAMPAADGSYTFERLTTKALDYLATGAPIDFSDVGSHAFFLTENVPHPVKTPAGETPDIKQIEKLIHELAWSLPIGLQDAMTDYWNPISEQPSRWSLLSDALTQALQISTLRQPGLTDFERESVQQIIDLPDNGQRVTKYVEERTRVYELETYLSSSTGNAVLFSPELLLRRTVGTRTTVLLCHPGGKIEPFASMDAFNQHWSARINDHYLVDSIRCKRYEFQNHVFGHQAELILNQQLNNVQAVRLPCNLGQTTAQALYHELSNPASCFTSTTHVNSQYQRFLNPQLPQWLHGTSEAQKKDYCRYSFGVSSSKLLNKGRTFLSDILDLQAFTVDALTRALSAEQQRAQPGAEQAPSPDAYAPDKVLLTFTHNATTSGTTQSVAGTPMSLTELAITNLKECPRAPFTLTHRDGLALPDWLTADFITRTDGLIKTINIGKTYPEYLKSRLLSPAPEVTERKRLFAEQLRYQLPLVALELHLKNEGGISALGVRYVATLLLEDQGERFVDNQSIVMRKLALLRQAGAAPDVVNAMFIIEAWDVTKGPHVLYRPLYAESLREFATREALLEAIAQPTDLQQSVLAWLPIEARAIYDKGGFQTPHIPPGGLDDEPVPDDPPTPAQLAVPAGNERLPYLYYEQLLPYFYDCNVKALVDEADGNSAPQPSQRWTALLETGGTLFNALLLPQRRDPVLLTPWLCELANQLRPYLPNLDSQDPVARETATAEMIVNLAILLVERSPNGTPHAPLETTLKNRVMRPLAPRLAPEHWPRSQGAPLTEHSEGYYLGPNKKLNSALEFSYTHVKNKLSRYAWWNVMRLNADRPDTLPEPIRYGPRRGLYVIEGVWHAFIDPFLYRVNLLEGERVMIVDDRDTTRPGPHLKRDGQNQWSPDLRLRLSGGTVLTRITTERRRSTRQNTSLSNNSESI</sequence>
<comment type="caution">
    <text evidence="3">The sequence shown here is derived from an EMBL/GenBank/DDBJ whole genome shotgun (WGS) entry which is preliminary data.</text>
</comment>
<feature type="domain" description="Dermonecrotic toxin N-terminal" evidence="2">
    <location>
        <begin position="381"/>
        <end position="629"/>
    </location>
</feature>
<evidence type="ECO:0000259" key="2">
    <source>
        <dbReference type="Pfam" id="PF20178"/>
    </source>
</evidence>
<dbReference type="InterPro" id="IPR046673">
    <property type="entry name" value="ToxA_N"/>
</dbReference>
<dbReference type="EMBL" id="NVXX01000025">
    <property type="protein sequence ID" value="PKH18617.1"/>
    <property type="molecule type" value="Genomic_DNA"/>
</dbReference>
<reference evidence="3 4" key="1">
    <citation type="submission" date="2017-08" db="EMBL/GenBank/DDBJ databases">
        <authorList>
            <person name="de Groot N.N."/>
        </authorList>
    </citation>
    <scope>NUCLEOTIDE SEQUENCE [LARGE SCALE GENOMIC DNA]</scope>
    <source>
        <strain evidence="3 4">PfR 37</strain>
    </source>
</reference>
<dbReference type="AlphaFoldDB" id="A0A2N1E2F8"/>
<feature type="region of interest" description="Disordered" evidence="1">
    <location>
        <begin position="960"/>
        <end position="980"/>
    </location>
</feature>
<accession>A0A2N1E2F8</accession>
<evidence type="ECO:0000313" key="4">
    <source>
        <dbReference type="Proteomes" id="UP000233564"/>
    </source>
</evidence>
<gene>
    <name evidence="3" type="ORF">CIB54_17955</name>
</gene>
<name>A0A2N1E2F8_PSEFL</name>